<dbReference type="AlphaFoldDB" id="A0A0E9UTJ1"/>
<protein>
    <submittedName>
        <fullName evidence="1">Uncharacterized protein</fullName>
    </submittedName>
</protein>
<evidence type="ECO:0000313" key="1">
    <source>
        <dbReference type="EMBL" id="JAH69142.1"/>
    </source>
</evidence>
<organism evidence="1">
    <name type="scientific">Anguilla anguilla</name>
    <name type="common">European freshwater eel</name>
    <name type="synonym">Muraena anguilla</name>
    <dbReference type="NCBI Taxonomy" id="7936"/>
    <lineage>
        <taxon>Eukaryota</taxon>
        <taxon>Metazoa</taxon>
        <taxon>Chordata</taxon>
        <taxon>Craniata</taxon>
        <taxon>Vertebrata</taxon>
        <taxon>Euteleostomi</taxon>
        <taxon>Actinopterygii</taxon>
        <taxon>Neopterygii</taxon>
        <taxon>Teleostei</taxon>
        <taxon>Anguilliformes</taxon>
        <taxon>Anguillidae</taxon>
        <taxon>Anguilla</taxon>
    </lineage>
</organism>
<sequence>MIDICLIPIKLGLGRFPVLPVQSGVRA</sequence>
<reference evidence="1" key="1">
    <citation type="submission" date="2014-11" db="EMBL/GenBank/DDBJ databases">
        <authorList>
            <person name="Amaro Gonzalez C."/>
        </authorList>
    </citation>
    <scope>NUCLEOTIDE SEQUENCE</scope>
</reference>
<reference evidence="1" key="2">
    <citation type="journal article" date="2015" name="Fish Shellfish Immunol.">
        <title>Early steps in the European eel (Anguilla anguilla)-Vibrio vulnificus interaction in the gills: Role of the RtxA13 toxin.</title>
        <authorList>
            <person name="Callol A."/>
            <person name="Pajuelo D."/>
            <person name="Ebbesson L."/>
            <person name="Teles M."/>
            <person name="MacKenzie S."/>
            <person name="Amaro C."/>
        </authorList>
    </citation>
    <scope>NUCLEOTIDE SEQUENCE</scope>
</reference>
<accession>A0A0E9UTJ1</accession>
<name>A0A0E9UTJ1_ANGAN</name>
<dbReference type="EMBL" id="GBXM01039435">
    <property type="protein sequence ID" value="JAH69142.1"/>
    <property type="molecule type" value="Transcribed_RNA"/>
</dbReference>
<proteinExistence type="predicted"/>